<name>A0A1I2TB10_9HYPH</name>
<dbReference type="AlphaFoldDB" id="A0A1I2TB10"/>
<feature type="compositionally biased region" description="Basic and acidic residues" evidence="1">
    <location>
        <begin position="1"/>
        <end position="11"/>
    </location>
</feature>
<reference evidence="3" key="1">
    <citation type="submission" date="2016-10" db="EMBL/GenBank/DDBJ databases">
        <authorList>
            <person name="Varghese N."/>
            <person name="Submissions S."/>
        </authorList>
    </citation>
    <scope>NUCLEOTIDE SEQUENCE [LARGE SCALE GENOMIC DNA]</scope>
    <source>
        <strain evidence="3">Gh-105</strain>
    </source>
</reference>
<dbReference type="Proteomes" id="UP000199229">
    <property type="component" value="Unassembled WGS sequence"/>
</dbReference>
<dbReference type="OrthoDB" id="361944at2"/>
<evidence type="ECO:0000313" key="2">
    <source>
        <dbReference type="EMBL" id="SFG60437.1"/>
    </source>
</evidence>
<evidence type="ECO:0000313" key="3">
    <source>
        <dbReference type="Proteomes" id="UP000199229"/>
    </source>
</evidence>
<gene>
    <name evidence="2" type="ORF">SAMN05192565_106147</name>
</gene>
<sequence length="84" mass="8871">MAFERSRRPSDPRQAAEAAFKAATTKPAPASRPAAPAPQAAPAVPGAREMVSLRLDRAVLEHFQKDGPGWQDRVNAALKAAVGL</sequence>
<dbReference type="RefSeq" id="WP_091970377.1">
    <property type="nucleotide sequence ID" value="NZ_FOPM01000006.1"/>
</dbReference>
<feature type="region of interest" description="Disordered" evidence="1">
    <location>
        <begin position="1"/>
        <end position="45"/>
    </location>
</feature>
<dbReference type="Pfam" id="PF14384">
    <property type="entry name" value="BrnA_antitoxin"/>
    <property type="match status" value="1"/>
</dbReference>
<organism evidence="2 3">
    <name type="scientific">Methylobacterium gossipiicola</name>
    <dbReference type="NCBI Taxonomy" id="582675"/>
    <lineage>
        <taxon>Bacteria</taxon>
        <taxon>Pseudomonadati</taxon>
        <taxon>Pseudomonadota</taxon>
        <taxon>Alphaproteobacteria</taxon>
        <taxon>Hyphomicrobiales</taxon>
        <taxon>Methylobacteriaceae</taxon>
        <taxon>Methylobacterium</taxon>
    </lineage>
</organism>
<dbReference type="EMBL" id="FOPM01000006">
    <property type="protein sequence ID" value="SFG60437.1"/>
    <property type="molecule type" value="Genomic_DNA"/>
</dbReference>
<proteinExistence type="predicted"/>
<keyword evidence="3" id="KW-1185">Reference proteome</keyword>
<accession>A0A1I2TB10</accession>
<feature type="compositionally biased region" description="Low complexity" evidence="1">
    <location>
        <begin position="12"/>
        <end position="45"/>
    </location>
</feature>
<dbReference type="InterPro" id="IPR025528">
    <property type="entry name" value="BrnA_antitoxin"/>
</dbReference>
<protein>
    <submittedName>
        <fullName evidence="2">BrnA antitoxin of type II toxin-antitoxin system</fullName>
    </submittedName>
</protein>
<dbReference type="STRING" id="582675.SAMN05192565_106147"/>
<evidence type="ECO:0000256" key="1">
    <source>
        <dbReference type="SAM" id="MobiDB-lite"/>
    </source>
</evidence>